<dbReference type="GO" id="GO:0055087">
    <property type="term" value="C:Ski complex"/>
    <property type="evidence" value="ECO:0007669"/>
    <property type="project" value="TreeGrafter"/>
</dbReference>
<keyword evidence="2" id="KW-0378">Hydrolase</keyword>
<organism evidence="7 8">
    <name type="scientific">Allomyces macrogynus (strain ATCC 38327)</name>
    <name type="common">Allomyces javanicus var. macrogynus</name>
    <dbReference type="NCBI Taxonomy" id="578462"/>
    <lineage>
        <taxon>Eukaryota</taxon>
        <taxon>Fungi</taxon>
        <taxon>Fungi incertae sedis</taxon>
        <taxon>Blastocladiomycota</taxon>
        <taxon>Blastocladiomycetes</taxon>
        <taxon>Blastocladiales</taxon>
        <taxon>Blastocladiaceae</taxon>
        <taxon>Allomyces</taxon>
    </lineage>
</organism>
<evidence type="ECO:0000259" key="6">
    <source>
        <dbReference type="PROSITE" id="PS51192"/>
    </source>
</evidence>
<dbReference type="GO" id="GO:0016787">
    <property type="term" value="F:hydrolase activity"/>
    <property type="evidence" value="ECO:0007669"/>
    <property type="project" value="UniProtKB-KW"/>
</dbReference>
<keyword evidence="3" id="KW-0347">Helicase</keyword>
<accession>A0A0L0T2Q4</accession>
<evidence type="ECO:0000256" key="4">
    <source>
        <dbReference type="ARBA" id="ARBA00022840"/>
    </source>
</evidence>
<keyword evidence="8" id="KW-1185">Reference proteome</keyword>
<feature type="domain" description="Helicase ATP-binding" evidence="6">
    <location>
        <begin position="438"/>
        <end position="527"/>
    </location>
</feature>
<evidence type="ECO:0000256" key="5">
    <source>
        <dbReference type="SAM" id="MobiDB-lite"/>
    </source>
</evidence>
<dbReference type="Pfam" id="PF17911">
    <property type="entry name" value="Ski2_N"/>
    <property type="match status" value="1"/>
</dbReference>
<dbReference type="SUPFAM" id="SSF52540">
    <property type="entry name" value="P-loop containing nucleoside triphosphate hydrolases"/>
    <property type="match status" value="1"/>
</dbReference>
<feature type="compositionally biased region" description="Polar residues" evidence="5">
    <location>
        <begin position="1"/>
        <end position="19"/>
    </location>
</feature>
<dbReference type="eggNOG" id="KOG0947">
    <property type="taxonomic scope" value="Eukaryota"/>
</dbReference>
<evidence type="ECO:0000313" key="8">
    <source>
        <dbReference type="Proteomes" id="UP000054350"/>
    </source>
</evidence>
<dbReference type="PROSITE" id="PS51192">
    <property type="entry name" value="HELICASE_ATP_BIND_1"/>
    <property type="match status" value="1"/>
</dbReference>
<keyword evidence="4" id="KW-0067">ATP-binding</keyword>
<dbReference type="GO" id="GO:0004386">
    <property type="term" value="F:helicase activity"/>
    <property type="evidence" value="ECO:0007669"/>
    <property type="project" value="UniProtKB-KW"/>
</dbReference>
<dbReference type="SMART" id="SM00487">
    <property type="entry name" value="DEXDc"/>
    <property type="match status" value="1"/>
</dbReference>
<dbReference type="InterPro" id="IPR011545">
    <property type="entry name" value="DEAD/DEAH_box_helicase_dom"/>
</dbReference>
<evidence type="ECO:0000313" key="7">
    <source>
        <dbReference type="EMBL" id="KNE68940.1"/>
    </source>
</evidence>
<feature type="compositionally biased region" description="Polar residues" evidence="5">
    <location>
        <begin position="618"/>
        <end position="635"/>
    </location>
</feature>
<dbReference type="AlphaFoldDB" id="A0A0L0T2Q4"/>
<dbReference type="GO" id="GO:0003676">
    <property type="term" value="F:nucleic acid binding"/>
    <property type="evidence" value="ECO:0007669"/>
    <property type="project" value="InterPro"/>
</dbReference>
<sequence length="635" mass="68268">MTTRGASSTLKRTQSDTGISGSGAENDRRTLRQMHRRIKTLRQFAKAESAHLAAFQATQNQVVAALESAAAGNRRRGSDATAVSQATTAAERAGGLAEYVKAFLARTAVFEARGAENDRRTLRQMHRRIKTLRRFAKAESQHLAAFQATQNQVVAALEAAAAGNRRRGGDATAVSQASAAAARACGLAEDVKAFLARTFCGKPESAHLAAFQATQNQVVAALESAAAGNRRRGSDATAVSQATTAAERAGGLAEYVKAFLARTAVFEARYKPGRRVVLPLGLGEDYLFPHDLTKELEAEFLTPPRTLPSHVVTAAQALHVDALPPLAFLQLDAIPTALGVELERDVFTGEVIGVHETITDAAGMTAKNSSSFQRVLAPARRFVRGQAGNVPFTPGGLDDVQIQPAATMHLADLLVDGQLLTAAPGLDRGLDVGILTGDVQINPEANCLIMTTEILRSMLYKGADLIRDVEFVIFDEVHYVNDLERGVVWEEVIIMLPAHVQLILLSATVPNTREFADWVGRTKKRDIYVVSTLYRPVPLEHYLYVPSAKEYFKIVDSKKTLLQQGLRKAMDHLLGIANAPPGGKKRELPTLTRGGPRGGARGGGATGSNRPAKAVASKTPSTQRLDRTTWTQLIG</sequence>
<feature type="region of interest" description="Disordered" evidence="5">
    <location>
        <begin position="579"/>
        <end position="635"/>
    </location>
</feature>
<evidence type="ECO:0000256" key="2">
    <source>
        <dbReference type="ARBA" id="ARBA00022801"/>
    </source>
</evidence>
<dbReference type="Gene3D" id="3.40.50.300">
    <property type="entry name" value="P-loop containing nucleotide triphosphate hydrolases"/>
    <property type="match status" value="2"/>
</dbReference>
<dbReference type="PANTHER" id="PTHR12131:SF1">
    <property type="entry name" value="ATP-DEPENDENT RNA HELICASE SUPV3L1, MITOCHONDRIAL-RELATED"/>
    <property type="match status" value="1"/>
</dbReference>
<proteinExistence type="predicted"/>
<reference evidence="8" key="2">
    <citation type="submission" date="2009-11" db="EMBL/GenBank/DDBJ databases">
        <title>The Genome Sequence of Allomyces macrogynus strain ATCC 38327.</title>
        <authorList>
            <consortium name="The Broad Institute Genome Sequencing Platform"/>
            <person name="Russ C."/>
            <person name="Cuomo C."/>
            <person name="Shea T."/>
            <person name="Young S.K."/>
            <person name="Zeng Q."/>
            <person name="Koehrsen M."/>
            <person name="Haas B."/>
            <person name="Borodovsky M."/>
            <person name="Guigo R."/>
            <person name="Alvarado L."/>
            <person name="Berlin A."/>
            <person name="Borenstein D."/>
            <person name="Chen Z."/>
            <person name="Engels R."/>
            <person name="Freedman E."/>
            <person name="Gellesch M."/>
            <person name="Goldberg J."/>
            <person name="Griggs A."/>
            <person name="Gujja S."/>
            <person name="Heiman D."/>
            <person name="Hepburn T."/>
            <person name="Howarth C."/>
            <person name="Jen D."/>
            <person name="Larson L."/>
            <person name="Lewis B."/>
            <person name="Mehta T."/>
            <person name="Park D."/>
            <person name="Pearson M."/>
            <person name="Roberts A."/>
            <person name="Saif S."/>
            <person name="Shenoy N."/>
            <person name="Sisk P."/>
            <person name="Stolte C."/>
            <person name="Sykes S."/>
            <person name="Walk T."/>
            <person name="White J."/>
            <person name="Yandava C."/>
            <person name="Burger G."/>
            <person name="Gray M.W."/>
            <person name="Holland P.W.H."/>
            <person name="King N."/>
            <person name="Lang F.B.F."/>
            <person name="Roger A.J."/>
            <person name="Ruiz-Trillo I."/>
            <person name="Lander E."/>
            <person name="Nusbaum C."/>
        </authorList>
    </citation>
    <scope>NUCLEOTIDE SEQUENCE [LARGE SCALE GENOMIC DNA]</scope>
    <source>
        <strain evidence="8">ATCC 38327</strain>
    </source>
</reference>
<dbReference type="InterPro" id="IPR027417">
    <property type="entry name" value="P-loop_NTPase"/>
</dbReference>
<keyword evidence="1" id="KW-0547">Nucleotide-binding</keyword>
<dbReference type="InterPro" id="IPR050699">
    <property type="entry name" value="RNA-DNA_Helicase"/>
</dbReference>
<dbReference type="GO" id="GO:0070478">
    <property type="term" value="P:nuclear-transcribed mRNA catabolic process, 3'-5' exonucleolytic nonsense-mediated decay"/>
    <property type="evidence" value="ECO:0007669"/>
    <property type="project" value="TreeGrafter"/>
</dbReference>
<dbReference type="VEuPathDB" id="FungiDB:AMAG_13573"/>
<feature type="non-terminal residue" evidence="7">
    <location>
        <position position="635"/>
    </location>
</feature>
<dbReference type="EMBL" id="GG745358">
    <property type="protein sequence ID" value="KNE68940.1"/>
    <property type="molecule type" value="Genomic_DNA"/>
</dbReference>
<dbReference type="Proteomes" id="UP000054350">
    <property type="component" value="Unassembled WGS sequence"/>
</dbReference>
<reference evidence="7 8" key="1">
    <citation type="submission" date="2009-11" db="EMBL/GenBank/DDBJ databases">
        <title>Annotation of Allomyces macrogynus ATCC 38327.</title>
        <authorList>
            <consortium name="The Broad Institute Genome Sequencing Platform"/>
            <person name="Russ C."/>
            <person name="Cuomo C."/>
            <person name="Burger G."/>
            <person name="Gray M.W."/>
            <person name="Holland P.W.H."/>
            <person name="King N."/>
            <person name="Lang F.B.F."/>
            <person name="Roger A.J."/>
            <person name="Ruiz-Trillo I."/>
            <person name="Young S.K."/>
            <person name="Zeng Q."/>
            <person name="Gargeya S."/>
            <person name="Fitzgerald M."/>
            <person name="Haas B."/>
            <person name="Abouelleil A."/>
            <person name="Alvarado L."/>
            <person name="Arachchi H.M."/>
            <person name="Berlin A."/>
            <person name="Chapman S.B."/>
            <person name="Gearin G."/>
            <person name="Goldberg J."/>
            <person name="Griggs A."/>
            <person name="Gujja S."/>
            <person name="Hansen M."/>
            <person name="Heiman D."/>
            <person name="Howarth C."/>
            <person name="Larimer J."/>
            <person name="Lui A."/>
            <person name="MacDonald P.J.P."/>
            <person name="McCowen C."/>
            <person name="Montmayeur A."/>
            <person name="Murphy C."/>
            <person name="Neiman D."/>
            <person name="Pearson M."/>
            <person name="Priest M."/>
            <person name="Roberts A."/>
            <person name="Saif S."/>
            <person name="Shea T."/>
            <person name="Sisk P."/>
            <person name="Stolte C."/>
            <person name="Sykes S."/>
            <person name="Wortman J."/>
            <person name="Nusbaum C."/>
            <person name="Birren B."/>
        </authorList>
    </citation>
    <scope>NUCLEOTIDE SEQUENCE [LARGE SCALE GENOMIC DNA]</scope>
    <source>
        <strain evidence="7 8">ATCC 38327</strain>
    </source>
</reference>
<dbReference type="Pfam" id="PF00270">
    <property type="entry name" value="DEAD"/>
    <property type="match status" value="1"/>
</dbReference>
<dbReference type="OrthoDB" id="64767at2759"/>
<evidence type="ECO:0000256" key="3">
    <source>
        <dbReference type="ARBA" id="ARBA00022806"/>
    </source>
</evidence>
<feature type="region of interest" description="Disordered" evidence="5">
    <location>
        <begin position="1"/>
        <end position="30"/>
    </location>
</feature>
<gene>
    <name evidence="7" type="ORF">AMAG_13573</name>
</gene>
<feature type="compositionally biased region" description="Gly residues" evidence="5">
    <location>
        <begin position="595"/>
        <end position="606"/>
    </location>
</feature>
<protein>
    <recommendedName>
        <fullName evidence="6">Helicase ATP-binding domain-containing protein</fullName>
    </recommendedName>
</protein>
<dbReference type="InterPro" id="IPR040801">
    <property type="entry name" value="Ski2_N"/>
</dbReference>
<dbReference type="InterPro" id="IPR014001">
    <property type="entry name" value="Helicase_ATP-bd"/>
</dbReference>
<name>A0A0L0T2Q4_ALLM3</name>
<dbReference type="STRING" id="578462.A0A0L0T2Q4"/>
<dbReference type="GO" id="GO:0005524">
    <property type="term" value="F:ATP binding"/>
    <property type="evidence" value="ECO:0007669"/>
    <property type="project" value="UniProtKB-KW"/>
</dbReference>
<dbReference type="PANTHER" id="PTHR12131">
    <property type="entry name" value="ATP-DEPENDENT RNA AND DNA HELICASE"/>
    <property type="match status" value="1"/>
</dbReference>
<evidence type="ECO:0000256" key="1">
    <source>
        <dbReference type="ARBA" id="ARBA00022741"/>
    </source>
</evidence>